<evidence type="ECO:0000256" key="4">
    <source>
        <dbReference type="ARBA" id="ARBA00020268"/>
    </source>
</evidence>
<dbReference type="CDD" id="cd13137">
    <property type="entry name" value="MATE_NorM_like"/>
    <property type="match status" value="1"/>
</dbReference>
<dbReference type="Pfam" id="PF01554">
    <property type="entry name" value="MatE"/>
    <property type="match status" value="2"/>
</dbReference>
<keyword evidence="15" id="KW-1185">Reference proteome</keyword>
<feature type="transmembrane region" description="Helical" evidence="13">
    <location>
        <begin position="322"/>
        <end position="341"/>
    </location>
</feature>
<dbReference type="InterPro" id="IPR002528">
    <property type="entry name" value="MATE_fam"/>
</dbReference>
<comment type="caution">
    <text evidence="14">The sequence shown here is derived from an EMBL/GenBank/DDBJ whole genome shotgun (WGS) entry which is preliminary data.</text>
</comment>
<evidence type="ECO:0000313" key="14">
    <source>
        <dbReference type="EMBL" id="MEQ2456236.1"/>
    </source>
</evidence>
<accession>A0ABV1ENR9</accession>
<name>A0ABV1ENR9_9FIRM</name>
<comment type="function">
    <text evidence="1">Multidrug efflux pump.</text>
</comment>
<feature type="transmembrane region" description="Helical" evidence="13">
    <location>
        <begin position="168"/>
        <end position="189"/>
    </location>
</feature>
<gene>
    <name evidence="14" type="ORF">WMO45_06850</name>
</gene>
<dbReference type="EMBL" id="JBBMFT010000003">
    <property type="protein sequence ID" value="MEQ2456236.1"/>
    <property type="molecule type" value="Genomic_DNA"/>
</dbReference>
<dbReference type="NCBIfam" id="TIGR00797">
    <property type="entry name" value="matE"/>
    <property type="match status" value="1"/>
</dbReference>
<evidence type="ECO:0000256" key="9">
    <source>
        <dbReference type="ARBA" id="ARBA00022989"/>
    </source>
</evidence>
<dbReference type="InterPro" id="IPR050222">
    <property type="entry name" value="MATE_MdtK"/>
</dbReference>
<dbReference type="PIRSF" id="PIRSF006603">
    <property type="entry name" value="DinF"/>
    <property type="match status" value="1"/>
</dbReference>
<evidence type="ECO:0000256" key="7">
    <source>
        <dbReference type="ARBA" id="ARBA00022475"/>
    </source>
</evidence>
<comment type="similarity">
    <text evidence="3">Belongs to the multi antimicrobial extrusion (MATE) (TC 2.A.66.1) family.</text>
</comment>
<evidence type="ECO:0000256" key="1">
    <source>
        <dbReference type="ARBA" id="ARBA00003408"/>
    </source>
</evidence>
<evidence type="ECO:0000256" key="5">
    <source>
        <dbReference type="ARBA" id="ARBA00022448"/>
    </source>
</evidence>
<reference evidence="14 15" key="1">
    <citation type="submission" date="2024-03" db="EMBL/GenBank/DDBJ databases">
        <title>Human intestinal bacterial collection.</title>
        <authorList>
            <person name="Pauvert C."/>
            <person name="Hitch T.C.A."/>
            <person name="Clavel T."/>
        </authorList>
    </citation>
    <scope>NUCLEOTIDE SEQUENCE [LARGE SCALE GENOMIC DNA]</scope>
    <source>
        <strain evidence="14 15">CLA-AP-H34</strain>
    </source>
</reference>
<evidence type="ECO:0000256" key="10">
    <source>
        <dbReference type="ARBA" id="ARBA00023065"/>
    </source>
</evidence>
<keyword evidence="10" id="KW-0406">Ion transport</keyword>
<dbReference type="Proteomes" id="UP001440599">
    <property type="component" value="Unassembled WGS sequence"/>
</dbReference>
<evidence type="ECO:0000256" key="6">
    <source>
        <dbReference type="ARBA" id="ARBA00022449"/>
    </source>
</evidence>
<evidence type="ECO:0000256" key="13">
    <source>
        <dbReference type="SAM" id="Phobius"/>
    </source>
</evidence>
<dbReference type="InterPro" id="IPR048279">
    <property type="entry name" value="MdtK-like"/>
</dbReference>
<evidence type="ECO:0000256" key="8">
    <source>
        <dbReference type="ARBA" id="ARBA00022692"/>
    </source>
</evidence>
<keyword evidence="7" id="KW-1003">Cell membrane</keyword>
<feature type="transmembrane region" description="Helical" evidence="13">
    <location>
        <begin position="136"/>
        <end position="156"/>
    </location>
</feature>
<evidence type="ECO:0000256" key="2">
    <source>
        <dbReference type="ARBA" id="ARBA00004651"/>
    </source>
</evidence>
<comment type="subcellular location">
    <subcellularLocation>
        <location evidence="2">Cell membrane</location>
        <topology evidence="2">Multi-pass membrane protein</topology>
    </subcellularLocation>
</comment>
<feature type="transmembrane region" description="Helical" evidence="13">
    <location>
        <begin position="97"/>
        <end position="116"/>
    </location>
</feature>
<evidence type="ECO:0000313" key="15">
    <source>
        <dbReference type="Proteomes" id="UP001440599"/>
    </source>
</evidence>
<keyword evidence="5" id="KW-0813">Transport</keyword>
<feature type="transmembrane region" description="Helical" evidence="13">
    <location>
        <begin position="21"/>
        <end position="43"/>
    </location>
</feature>
<proteinExistence type="inferred from homology"/>
<organism evidence="14 15">
    <name type="scientific">Flavonifractor hominis</name>
    <dbReference type="NCBI Taxonomy" id="3133178"/>
    <lineage>
        <taxon>Bacteria</taxon>
        <taxon>Bacillati</taxon>
        <taxon>Bacillota</taxon>
        <taxon>Clostridia</taxon>
        <taxon>Eubacteriales</taxon>
        <taxon>Oscillospiraceae</taxon>
        <taxon>Flavonifractor</taxon>
    </lineage>
</organism>
<keyword evidence="6" id="KW-0050">Antiport</keyword>
<evidence type="ECO:0000256" key="12">
    <source>
        <dbReference type="ARBA" id="ARBA00031636"/>
    </source>
</evidence>
<feature type="transmembrane region" description="Helical" evidence="13">
    <location>
        <begin position="423"/>
        <end position="443"/>
    </location>
</feature>
<feature type="transmembrane region" description="Helical" evidence="13">
    <location>
        <begin position="195"/>
        <end position="217"/>
    </location>
</feature>
<keyword evidence="11 13" id="KW-0472">Membrane</keyword>
<evidence type="ECO:0000256" key="11">
    <source>
        <dbReference type="ARBA" id="ARBA00023136"/>
    </source>
</evidence>
<sequence length="456" mass="48806">MPDETCTQVKPLFSRDALFRLILPLIIEQFLLMTVGMADTVMVTTAGEAAVSGVSLVDNINTLIIQVFSALSTGGAVVVSQYLGRRDTENAGTASKQLLYAMCTASLLLMGVALLFRQHILSLIFGRVEADVMSSALIYFLLTAAAYPFMGIYNAGAALFRAMGNSKVSMFCSLIVNLINISVNAILIYGFDMGAAGAGIGTLVSRIAASVIIMVLLRHPEHPVRMTGLFHVRFQGEMIRRILFIGIPNGLENGMFQAGKLMVLNLITTFGTSAVAANAISNSIAGVVNVPGQALGLAMITVIGQCMGAGEIRQAQRYTKQLVAVSYACMAVMSAALLVFTDPLVTLFHLSPAATEMAAQVLRLCAVGNILFWPMSFTLPNSLRAAGDAVFTMAVSLISMFACRVALSYVLACAWGLNLGLLGIWAAMVADWVVRAICFLIRYRQGKWKTLRVIGS</sequence>
<feature type="transmembrane region" description="Helical" evidence="13">
    <location>
        <begin position="63"/>
        <end position="85"/>
    </location>
</feature>
<feature type="transmembrane region" description="Helical" evidence="13">
    <location>
        <begin position="391"/>
        <end position="417"/>
    </location>
</feature>
<protein>
    <recommendedName>
        <fullName evidence="4">Probable multidrug resistance protein NorM</fullName>
    </recommendedName>
    <alternativeName>
        <fullName evidence="12">Multidrug-efflux transporter</fullName>
    </alternativeName>
</protein>
<keyword evidence="8 13" id="KW-0812">Transmembrane</keyword>
<dbReference type="PANTHER" id="PTHR43298">
    <property type="entry name" value="MULTIDRUG RESISTANCE PROTEIN NORM-RELATED"/>
    <property type="match status" value="1"/>
</dbReference>
<keyword evidence="9 13" id="KW-1133">Transmembrane helix</keyword>
<dbReference type="RefSeq" id="WP_349139822.1">
    <property type="nucleotide sequence ID" value="NZ_JBBMFT010000003.1"/>
</dbReference>
<evidence type="ECO:0000256" key="3">
    <source>
        <dbReference type="ARBA" id="ARBA00010199"/>
    </source>
</evidence>
<feature type="transmembrane region" description="Helical" evidence="13">
    <location>
        <begin position="361"/>
        <end position="379"/>
    </location>
</feature>
<dbReference type="PANTHER" id="PTHR43298:SF2">
    <property type="entry name" value="FMN_FAD EXPORTER YEEO-RELATED"/>
    <property type="match status" value="1"/>
</dbReference>